<evidence type="ECO:0000313" key="1">
    <source>
        <dbReference type="EMBL" id="KAE9030678.1"/>
    </source>
</evidence>
<dbReference type="Proteomes" id="UP000435112">
    <property type="component" value="Unassembled WGS sequence"/>
</dbReference>
<sequence>MAVSSTTGSAASTSASAVACSCYPLASSDSATAASTTGSADSTAAISSATSLIGRRHDDIRGTAPSNRHNYLHVCYVCWNEASLNSACVAVDSTANEKITTRIPPSHYYIHPTFVQHHLKSLQTTINVEKLNRT</sequence>
<evidence type="ECO:0000313" key="3">
    <source>
        <dbReference type="Proteomes" id="UP000429607"/>
    </source>
</evidence>
<comment type="caution">
    <text evidence="1">The sequence shown here is derived from an EMBL/GenBank/DDBJ whole genome shotgun (WGS) entry which is preliminary data.</text>
</comment>
<dbReference type="EMBL" id="QXFU01000536">
    <property type="protein sequence ID" value="KAE9030678.1"/>
    <property type="molecule type" value="Genomic_DNA"/>
</dbReference>
<proteinExistence type="predicted"/>
<dbReference type="AlphaFoldDB" id="A0A6A3MM57"/>
<evidence type="ECO:0000313" key="4">
    <source>
        <dbReference type="Proteomes" id="UP000435112"/>
    </source>
</evidence>
<dbReference type="Proteomes" id="UP000429607">
    <property type="component" value="Unassembled WGS sequence"/>
</dbReference>
<protein>
    <submittedName>
        <fullName evidence="1">Uncharacterized protein</fullName>
    </submittedName>
</protein>
<accession>A0A6A3MM57</accession>
<dbReference type="EMBL" id="QXFV01000548">
    <property type="protein sequence ID" value="KAE9034457.1"/>
    <property type="molecule type" value="Genomic_DNA"/>
</dbReference>
<evidence type="ECO:0000313" key="2">
    <source>
        <dbReference type="EMBL" id="KAE9034457.1"/>
    </source>
</evidence>
<organism evidence="1 4">
    <name type="scientific">Phytophthora rubi</name>
    <dbReference type="NCBI Taxonomy" id="129364"/>
    <lineage>
        <taxon>Eukaryota</taxon>
        <taxon>Sar</taxon>
        <taxon>Stramenopiles</taxon>
        <taxon>Oomycota</taxon>
        <taxon>Peronosporomycetes</taxon>
        <taxon>Peronosporales</taxon>
        <taxon>Peronosporaceae</taxon>
        <taxon>Phytophthora</taxon>
    </lineage>
</organism>
<gene>
    <name evidence="2" type="ORF">PR001_g9719</name>
    <name evidence="1" type="ORF">PR002_g9821</name>
</gene>
<name>A0A6A3MM57_9STRA</name>
<reference evidence="3 4" key="1">
    <citation type="submission" date="2018-09" db="EMBL/GenBank/DDBJ databases">
        <title>Genomic investigation of the strawberry pathogen Phytophthora fragariae indicates pathogenicity is determined by transcriptional variation in three key races.</title>
        <authorList>
            <person name="Adams T.M."/>
            <person name="Armitage A.D."/>
            <person name="Sobczyk M.K."/>
            <person name="Bates H.J."/>
            <person name="Dunwell J.M."/>
            <person name="Nellist C.F."/>
            <person name="Harrison R.J."/>
        </authorList>
    </citation>
    <scope>NUCLEOTIDE SEQUENCE [LARGE SCALE GENOMIC DNA]</scope>
    <source>
        <strain evidence="2 3">SCRP249</strain>
        <strain evidence="1 4">SCRP324</strain>
    </source>
</reference>